<keyword evidence="2" id="KW-1185">Reference proteome</keyword>
<dbReference type="EMBL" id="NCKW01011342">
    <property type="protein sequence ID" value="POM63690.1"/>
    <property type="molecule type" value="Genomic_DNA"/>
</dbReference>
<protein>
    <submittedName>
        <fullName evidence="1">Uncharacterized protein</fullName>
    </submittedName>
</protein>
<gene>
    <name evidence="1" type="ORF">PHPALM_20873</name>
</gene>
<evidence type="ECO:0000313" key="1">
    <source>
        <dbReference type="EMBL" id="POM63690.1"/>
    </source>
</evidence>
<comment type="caution">
    <text evidence="1">The sequence shown here is derived from an EMBL/GenBank/DDBJ whole genome shotgun (WGS) entry which is preliminary data.</text>
</comment>
<sequence>MGQMLAHLLWHTLQTTQEQKTQMSHLFAQTVQIQQLTSSSAPRAIAEEIGSATLRGNTEQYSVEFRTENLKKIN</sequence>
<dbReference type="AlphaFoldDB" id="A0A2P4XDQ9"/>
<name>A0A2P4XDQ9_9STRA</name>
<organism evidence="1 2">
    <name type="scientific">Phytophthora palmivora</name>
    <dbReference type="NCBI Taxonomy" id="4796"/>
    <lineage>
        <taxon>Eukaryota</taxon>
        <taxon>Sar</taxon>
        <taxon>Stramenopiles</taxon>
        <taxon>Oomycota</taxon>
        <taxon>Peronosporomycetes</taxon>
        <taxon>Peronosporales</taxon>
        <taxon>Peronosporaceae</taxon>
        <taxon>Phytophthora</taxon>
    </lineage>
</organism>
<reference evidence="1 2" key="1">
    <citation type="journal article" date="2017" name="Genome Biol. Evol.">
        <title>Phytophthora megakarya and P. palmivora, closely related causal agents of cacao black pod rot, underwent increases in genome sizes and gene numbers by different mechanisms.</title>
        <authorList>
            <person name="Ali S.S."/>
            <person name="Shao J."/>
            <person name="Lary D.J."/>
            <person name="Kronmiller B."/>
            <person name="Shen D."/>
            <person name="Strem M.D."/>
            <person name="Amoako-Attah I."/>
            <person name="Akrofi A.Y."/>
            <person name="Begoude B.A."/>
            <person name="Ten Hoopen G.M."/>
            <person name="Coulibaly K."/>
            <person name="Kebe B.I."/>
            <person name="Melnick R.L."/>
            <person name="Guiltinan M.J."/>
            <person name="Tyler B.M."/>
            <person name="Meinhardt L.W."/>
            <person name="Bailey B.A."/>
        </authorList>
    </citation>
    <scope>NUCLEOTIDE SEQUENCE [LARGE SCALE GENOMIC DNA]</scope>
    <source>
        <strain evidence="2">sbr112.9</strain>
    </source>
</reference>
<evidence type="ECO:0000313" key="2">
    <source>
        <dbReference type="Proteomes" id="UP000237271"/>
    </source>
</evidence>
<proteinExistence type="predicted"/>
<dbReference type="Proteomes" id="UP000237271">
    <property type="component" value="Unassembled WGS sequence"/>
</dbReference>
<accession>A0A2P4XDQ9</accession>